<feature type="region of interest" description="Disordered" evidence="1">
    <location>
        <begin position="270"/>
        <end position="306"/>
    </location>
</feature>
<gene>
    <name evidence="4" type="ORF">C8J55DRAFT_562643</name>
</gene>
<dbReference type="PANTHER" id="PTHR45691:SF6">
    <property type="entry name" value="PROTEIN DIAPHANOUS"/>
    <property type="match status" value="1"/>
</dbReference>
<evidence type="ECO:0000256" key="3">
    <source>
        <dbReference type="SAM" id="SignalP"/>
    </source>
</evidence>
<dbReference type="GO" id="GO:0005884">
    <property type="term" value="C:actin filament"/>
    <property type="evidence" value="ECO:0007669"/>
    <property type="project" value="TreeGrafter"/>
</dbReference>
<name>A0A9W9DJV2_9AGAR</name>
<keyword evidence="2" id="KW-0812">Transmembrane</keyword>
<dbReference type="AlphaFoldDB" id="A0A9W9DJV2"/>
<reference evidence="4" key="2">
    <citation type="journal article" date="2023" name="Proc. Natl. Acad. Sci. U.S.A.">
        <title>A global phylogenomic analysis of the shiitake genus Lentinula.</title>
        <authorList>
            <person name="Sierra-Patev S."/>
            <person name="Min B."/>
            <person name="Naranjo-Ortiz M."/>
            <person name="Looney B."/>
            <person name="Konkel Z."/>
            <person name="Slot J.C."/>
            <person name="Sakamoto Y."/>
            <person name="Steenwyk J.L."/>
            <person name="Rokas A."/>
            <person name="Carro J."/>
            <person name="Camarero S."/>
            <person name="Ferreira P."/>
            <person name="Molpeceres G."/>
            <person name="Ruiz-Duenas F.J."/>
            <person name="Serrano A."/>
            <person name="Henrissat B."/>
            <person name="Drula E."/>
            <person name="Hughes K.W."/>
            <person name="Mata J.L."/>
            <person name="Ishikawa N.K."/>
            <person name="Vargas-Isla R."/>
            <person name="Ushijima S."/>
            <person name="Smith C.A."/>
            <person name="Donoghue J."/>
            <person name="Ahrendt S."/>
            <person name="Andreopoulos W."/>
            <person name="He G."/>
            <person name="LaButti K."/>
            <person name="Lipzen A."/>
            <person name="Ng V."/>
            <person name="Riley R."/>
            <person name="Sandor L."/>
            <person name="Barry K."/>
            <person name="Martinez A.T."/>
            <person name="Xiao Y."/>
            <person name="Gibbons J.G."/>
            <person name="Terashima K."/>
            <person name="Grigoriev I.V."/>
            <person name="Hibbett D."/>
        </authorList>
    </citation>
    <scope>NUCLEOTIDE SEQUENCE</scope>
    <source>
        <strain evidence="4">Sp2 HRB7682 ss15</strain>
    </source>
</reference>
<accession>A0A9W9DJV2</accession>
<feature type="chain" id="PRO_5040944604" evidence="3">
    <location>
        <begin position="21"/>
        <end position="386"/>
    </location>
</feature>
<keyword evidence="2" id="KW-0472">Membrane</keyword>
<feature type="transmembrane region" description="Helical" evidence="2">
    <location>
        <begin position="362"/>
        <end position="384"/>
    </location>
</feature>
<feature type="compositionally biased region" description="Pro residues" evidence="1">
    <location>
        <begin position="281"/>
        <end position="306"/>
    </location>
</feature>
<dbReference type="Proteomes" id="UP001150238">
    <property type="component" value="Unassembled WGS sequence"/>
</dbReference>
<comment type="caution">
    <text evidence="4">The sequence shown here is derived from an EMBL/GenBank/DDBJ whole genome shotgun (WGS) entry which is preliminary data.</text>
</comment>
<sequence length="386" mass="41418">MDLTHLVCLWIVRWTHKVESTASTTSSASGSFGGLTRWSPPPPLDCSVESTASTTCSTASPASTTSSGLCGGLTMSPLPPPPPLDRLVDSRVGVHRLHYLLVCRYHLHRHLYRLWIVESTASTTSSSAAITSTASGSCGVLTRLSTPPRPSHPPLDRSVDSRGGVHRHLYPLWIVRCTHKVEYTASSTSTASGSFGGLTRWSPPPPLPPRPPLSPPPPLDRAVYSTLVHHLHYLLFRLTCLCIVRRTSAIHLHGDLPPLDYVVESTSSTSSGSCSGLARWSPPPPLPPRPPLSPPPPPPPPLPPPLPPLDCSVASPLLLPPLPPPSPPLPPLHRAVPALDFPSSEADMDKDGNQGAAPANNLHLFLAMAAVTSFVMLLVFIFYYRM</sequence>
<feature type="region of interest" description="Disordered" evidence="1">
    <location>
        <begin position="54"/>
        <end position="73"/>
    </location>
</feature>
<proteinExistence type="predicted"/>
<dbReference type="PRINTS" id="PR01217">
    <property type="entry name" value="PRICHEXTENSN"/>
</dbReference>
<dbReference type="EMBL" id="JANVFS010000024">
    <property type="protein sequence ID" value="KAJ4474004.1"/>
    <property type="molecule type" value="Genomic_DNA"/>
</dbReference>
<evidence type="ECO:0000313" key="4">
    <source>
        <dbReference type="EMBL" id="KAJ4474004.1"/>
    </source>
</evidence>
<reference evidence="4" key="1">
    <citation type="submission" date="2022-08" db="EMBL/GenBank/DDBJ databases">
        <authorList>
            <consortium name="DOE Joint Genome Institute"/>
            <person name="Min B."/>
            <person name="Riley R."/>
            <person name="Sierra-Patev S."/>
            <person name="Naranjo-Ortiz M."/>
            <person name="Looney B."/>
            <person name="Konkel Z."/>
            <person name="Slot J.C."/>
            <person name="Sakamoto Y."/>
            <person name="Steenwyk J.L."/>
            <person name="Rokas A."/>
            <person name="Carro J."/>
            <person name="Camarero S."/>
            <person name="Ferreira P."/>
            <person name="Molpeceres G."/>
            <person name="Ruiz-Duenas F.J."/>
            <person name="Serrano A."/>
            <person name="Henrissat B."/>
            <person name="Drula E."/>
            <person name="Hughes K.W."/>
            <person name="Mata J.L."/>
            <person name="Ishikawa N.K."/>
            <person name="Vargas-Isla R."/>
            <person name="Ushijima S."/>
            <person name="Smith C.A."/>
            <person name="Ahrendt S."/>
            <person name="Andreopoulos W."/>
            <person name="He G."/>
            <person name="Labutti K."/>
            <person name="Lipzen A."/>
            <person name="Ng V."/>
            <person name="Sandor L."/>
            <person name="Barry K."/>
            <person name="Martinez A.T."/>
            <person name="Xiao Y."/>
            <person name="Gibbons J.G."/>
            <person name="Terashima K."/>
            <person name="Hibbett D.S."/>
            <person name="Grigoriev I.V."/>
        </authorList>
    </citation>
    <scope>NUCLEOTIDE SEQUENCE</scope>
    <source>
        <strain evidence="4">Sp2 HRB7682 ss15</strain>
    </source>
</reference>
<keyword evidence="2" id="KW-1133">Transmembrane helix</keyword>
<dbReference type="PANTHER" id="PTHR45691">
    <property type="entry name" value="PROTEIN DIAPHANOUS"/>
    <property type="match status" value="1"/>
</dbReference>
<keyword evidence="3" id="KW-0732">Signal</keyword>
<dbReference type="InterPro" id="IPR051412">
    <property type="entry name" value="Formin_Homology_Diaphanous_sf"/>
</dbReference>
<feature type="compositionally biased region" description="Pro residues" evidence="1">
    <location>
        <begin position="202"/>
        <end position="215"/>
    </location>
</feature>
<organism evidence="4 5">
    <name type="scientific">Lentinula lateritia</name>
    <dbReference type="NCBI Taxonomy" id="40482"/>
    <lineage>
        <taxon>Eukaryota</taxon>
        <taxon>Fungi</taxon>
        <taxon>Dikarya</taxon>
        <taxon>Basidiomycota</taxon>
        <taxon>Agaricomycotina</taxon>
        <taxon>Agaricomycetes</taxon>
        <taxon>Agaricomycetidae</taxon>
        <taxon>Agaricales</taxon>
        <taxon>Marasmiineae</taxon>
        <taxon>Omphalotaceae</taxon>
        <taxon>Lentinula</taxon>
    </lineage>
</organism>
<evidence type="ECO:0000256" key="2">
    <source>
        <dbReference type="SAM" id="Phobius"/>
    </source>
</evidence>
<feature type="compositionally biased region" description="Low complexity" evidence="1">
    <location>
        <begin position="54"/>
        <end position="67"/>
    </location>
</feature>
<dbReference type="GO" id="GO:0030041">
    <property type="term" value="P:actin filament polymerization"/>
    <property type="evidence" value="ECO:0007669"/>
    <property type="project" value="TreeGrafter"/>
</dbReference>
<evidence type="ECO:0000256" key="1">
    <source>
        <dbReference type="SAM" id="MobiDB-lite"/>
    </source>
</evidence>
<feature type="region of interest" description="Disordered" evidence="1">
    <location>
        <begin position="188"/>
        <end position="215"/>
    </location>
</feature>
<protein>
    <submittedName>
        <fullName evidence="4">Uncharacterized protein</fullName>
    </submittedName>
</protein>
<evidence type="ECO:0000313" key="5">
    <source>
        <dbReference type="Proteomes" id="UP001150238"/>
    </source>
</evidence>
<feature type="signal peptide" evidence="3">
    <location>
        <begin position="1"/>
        <end position="20"/>
    </location>
</feature>